<gene>
    <name evidence="3" type="ORF">FQN60_007342</name>
</gene>
<dbReference type="PANTHER" id="PTHR35846:SF1">
    <property type="entry name" value="PLASMODIUM RESA N-TERMINAL DOMAIN-CONTAINING PROTEIN"/>
    <property type="match status" value="1"/>
</dbReference>
<evidence type="ECO:0000313" key="3">
    <source>
        <dbReference type="EMBL" id="KAA8577442.1"/>
    </source>
</evidence>
<keyword evidence="1" id="KW-0175">Coiled coil</keyword>
<feature type="region of interest" description="Disordered" evidence="2">
    <location>
        <begin position="1"/>
        <end position="22"/>
    </location>
</feature>
<evidence type="ECO:0000256" key="2">
    <source>
        <dbReference type="SAM" id="MobiDB-lite"/>
    </source>
</evidence>
<dbReference type="EMBL" id="VOFY01002853">
    <property type="protein sequence ID" value="KAA8577442.1"/>
    <property type="molecule type" value="Genomic_DNA"/>
</dbReference>
<keyword evidence="4" id="KW-1185">Reference proteome</keyword>
<dbReference type="AlphaFoldDB" id="A0A5J5C6P3"/>
<proteinExistence type="predicted"/>
<feature type="compositionally biased region" description="Basic residues" evidence="2">
    <location>
        <begin position="436"/>
        <end position="446"/>
    </location>
</feature>
<protein>
    <submittedName>
        <fullName evidence="3">Uncharacterized protein</fullName>
    </submittedName>
</protein>
<dbReference type="Proteomes" id="UP000327493">
    <property type="component" value="Unassembled WGS sequence"/>
</dbReference>
<comment type="caution">
    <text evidence="3">The sequence shown here is derived from an EMBL/GenBank/DDBJ whole genome shotgun (WGS) entry which is preliminary data.</text>
</comment>
<accession>A0A5J5C6P3</accession>
<sequence>MNRGPRTMDRGPRTLDHGLWTKDHGPWTKDLGPWTSDHGPWTKDHGLWTVDYGPRTMDRGSRTKDHGPWVKDRGLWAVDRGPWTMDRGPRTKDHGPWTELSVSCGGVAAERWSFLPEPTITNLKNMDKLEEAKVESQEVKVLARQTEVENLKRDLLDVRYGISHLRKEVERLKTINADVSNEAYLVLKEVHRLRKVIKGEHYRSSVLQEKEKDLMELREILYTTVEHMCIQNAVLKAENEDLRKDDGRLREIIESKSETANKDLTQNTDNDLLPMTRLENENSGERQKDLSPRAGESLLKMHLVFKSLKGFIAHGSKSHRNGVKSKVEADDGLTTSLATGSSDMDVTKKELPENSLLPMSQHSLQENDINLKKSKVFEENPREREKGLPAPAEVCAGQVRKNNRSVVNEIGGFCTHGLKKIPISTQESQSNNTGSRGRRIRSQIAR</sequence>
<evidence type="ECO:0000313" key="4">
    <source>
        <dbReference type="Proteomes" id="UP000327493"/>
    </source>
</evidence>
<reference evidence="3 4" key="1">
    <citation type="submission" date="2019-08" db="EMBL/GenBank/DDBJ databases">
        <title>A chromosome-level genome assembly, high-density linkage maps, and genome scans reveal the genomic architecture of hybrid incompatibilities underlying speciation via character displacement in darters (Percidae: Etheostominae).</title>
        <authorList>
            <person name="Moran R.L."/>
            <person name="Catchen J.M."/>
            <person name="Fuller R.C."/>
        </authorList>
    </citation>
    <scope>NUCLEOTIDE SEQUENCE [LARGE SCALE GENOMIC DNA]</scope>
    <source>
        <strain evidence="3">EspeVRDwgs_2016</strain>
        <tissue evidence="3">Muscle</tissue>
    </source>
</reference>
<feature type="compositionally biased region" description="Polar residues" evidence="2">
    <location>
        <begin position="424"/>
        <end position="435"/>
    </location>
</feature>
<name>A0A5J5C6P3_9PERO</name>
<feature type="coiled-coil region" evidence="1">
    <location>
        <begin position="129"/>
        <end position="182"/>
    </location>
</feature>
<feature type="region of interest" description="Disordered" evidence="2">
    <location>
        <begin position="424"/>
        <end position="446"/>
    </location>
</feature>
<dbReference type="PANTHER" id="PTHR35846">
    <property type="entry name" value="PROTEIN CBG05131"/>
    <property type="match status" value="1"/>
</dbReference>
<evidence type="ECO:0000256" key="1">
    <source>
        <dbReference type="SAM" id="Coils"/>
    </source>
</evidence>
<organism evidence="3 4">
    <name type="scientific">Etheostoma spectabile</name>
    <name type="common">orangethroat darter</name>
    <dbReference type="NCBI Taxonomy" id="54343"/>
    <lineage>
        <taxon>Eukaryota</taxon>
        <taxon>Metazoa</taxon>
        <taxon>Chordata</taxon>
        <taxon>Craniata</taxon>
        <taxon>Vertebrata</taxon>
        <taxon>Euteleostomi</taxon>
        <taxon>Actinopterygii</taxon>
        <taxon>Neopterygii</taxon>
        <taxon>Teleostei</taxon>
        <taxon>Neoteleostei</taxon>
        <taxon>Acanthomorphata</taxon>
        <taxon>Eupercaria</taxon>
        <taxon>Perciformes</taxon>
        <taxon>Percoidei</taxon>
        <taxon>Percidae</taxon>
        <taxon>Etheostomatinae</taxon>
        <taxon>Etheostoma</taxon>
    </lineage>
</organism>